<reference evidence="2 3" key="1">
    <citation type="submission" date="2018-09" db="EMBL/GenBank/DDBJ databases">
        <title>YIM 75507 draft genome.</title>
        <authorList>
            <person name="Tang S."/>
            <person name="Feng Y."/>
        </authorList>
    </citation>
    <scope>NUCLEOTIDE SEQUENCE [LARGE SCALE GENOMIC DNA]</scope>
    <source>
        <strain evidence="2 3">YIM 75507</strain>
    </source>
</reference>
<name>A0A3A4ANB7_9ACTN</name>
<dbReference type="RefSeq" id="WP_119928816.1">
    <property type="nucleotide sequence ID" value="NZ_QZEY01000010.1"/>
</dbReference>
<dbReference type="OrthoDB" id="3519540at2"/>
<feature type="transmembrane region" description="Helical" evidence="1">
    <location>
        <begin position="21"/>
        <end position="44"/>
    </location>
</feature>
<dbReference type="Proteomes" id="UP000265768">
    <property type="component" value="Unassembled WGS sequence"/>
</dbReference>
<keyword evidence="1" id="KW-1133">Transmembrane helix</keyword>
<dbReference type="EMBL" id="QZEY01000010">
    <property type="protein sequence ID" value="RJL30039.1"/>
    <property type="molecule type" value="Genomic_DNA"/>
</dbReference>
<dbReference type="AlphaFoldDB" id="A0A3A4ANB7"/>
<evidence type="ECO:0000313" key="2">
    <source>
        <dbReference type="EMBL" id="RJL30039.1"/>
    </source>
</evidence>
<gene>
    <name evidence="2" type="ORF">D5H75_24175</name>
</gene>
<protein>
    <submittedName>
        <fullName evidence="2">Uncharacterized protein</fullName>
    </submittedName>
</protein>
<sequence>MVRELRPMLGTPQPIITPQRAMKILTIATAVPLAGLWMLGGIAASDLDPGKLRALAKTFNELADDLEGGKKDPDGGYVDRTGALASVVVTNSQFSGAAIEEFKLVYPVVHTYGVTLAGNCRTVALGCENYASLIEEERKALMEIEGLLLGTLILIAFQPVTTQIFRIVEYRIGQLLQLAARIKGLSGTWAARALQAGSTAYVSTLLGYIAVDGVAWHAAAYSGQATVALANGESLGSPTDGIGRTMAANGAYAVGYELFNAPLRAAGVEPTRISEMSARLFGSIYGYTPVDNLLDEEEDDAIATQPDQLDDKLLGHGGRALIFPPGWTPGSWPRYPAR</sequence>
<keyword evidence="3" id="KW-1185">Reference proteome</keyword>
<keyword evidence="1" id="KW-0812">Transmembrane</keyword>
<proteinExistence type="predicted"/>
<accession>A0A3A4ANB7</accession>
<comment type="caution">
    <text evidence="2">The sequence shown here is derived from an EMBL/GenBank/DDBJ whole genome shotgun (WGS) entry which is preliminary data.</text>
</comment>
<evidence type="ECO:0000313" key="3">
    <source>
        <dbReference type="Proteomes" id="UP000265768"/>
    </source>
</evidence>
<organism evidence="2 3">
    <name type="scientific">Bailinhaonella thermotolerans</name>
    <dbReference type="NCBI Taxonomy" id="1070861"/>
    <lineage>
        <taxon>Bacteria</taxon>
        <taxon>Bacillati</taxon>
        <taxon>Actinomycetota</taxon>
        <taxon>Actinomycetes</taxon>
        <taxon>Streptosporangiales</taxon>
        <taxon>Streptosporangiaceae</taxon>
        <taxon>Bailinhaonella</taxon>
    </lineage>
</organism>
<evidence type="ECO:0000256" key="1">
    <source>
        <dbReference type="SAM" id="Phobius"/>
    </source>
</evidence>
<keyword evidence="1" id="KW-0472">Membrane</keyword>